<protein>
    <recommendedName>
        <fullName evidence="4">PTS EIIA type-1 domain-containing protein</fullName>
    </recommendedName>
</protein>
<accession>A0ABN1EBB7</accession>
<dbReference type="InterPro" id="IPR011055">
    <property type="entry name" value="Dup_hybrid_motif"/>
</dbReference>
<organism evidence="5 6">
    <name type="scientific">Rheinheimera aquimaris</name>
    <dbReference type="NCBI Taxonomy" id="412437"/>
    <lineage>
        <taxon>Bacteria</taxon>
        <taxon>Pseudomonadati</taxon>
        <taxon>Pseudomonadota</taxon>
        <taxon>Gammaproteobacteria</taxon>
        <taxon>Chromatiales</taxon>
        <taxon>Chromatiaceae</taxon>
        <taxon>Rheinheimera</taxon>
    </lineage>
</organism>
<evidence type="ECO:0000313" key="6">
    <source>
        <dbReference type="Proteomes" id="UP001501169"/>
    </source>
</evidence>
<name>A0ABN1EBB7_9GAMM</name>
<evidence type="ECO:0000256" key="1">
    <source>
        <dbReference type="ARBA" id="ARBA00022448"/>
    </source>
</evidence>
<evidence type="ECO:0000256" key="2">
    <source>
        <dbReference type="ARBA" id="ARBA00022597"/>
    </source>
</evidence>
<dbReference type="InterPro" id="IPR001127">
    <property type="entry name" value="PTS_EIIA_1_perm"/>
</dbReference>
<keyword evidence="6" id="KW-1185">Reference proteome</keyword>
<reference evidence="5 6" key="1">
    <citation type="journal article" date="2019" name="Int. J. Syst. Evol. Microbiol.">
        <title>The Global Catalogue of Microorganisms (GCM) 10K type strain sequencing project: providing services to taxonomists for standard genome sequencing and annotation.</title>
        <authorList>
            <consortium name="The Broad Institute Genomics Platform"/>
            <consortium name="The Broad Institute Genome Sequencing Center for Infectious Disease"/>
            <person name="Wu L."/>
            <person name="Ma J."/>
        </authorList>
    </citation>
    <scope>NUCLEOTIDE SEQUENCE [LARGE SCALE GENOMIC DNA]</scope>
    <source>
        <strain evidence="5 6">JCM 14331</strain>
    </source>
</reference>
<dbReference type="Proteomes" id="UP001501169">
    <property type="component" value="Unassembled WGS sequence"/>
</dbReference>
<dbReference type="PROSITE" id="PS51093">
    <property type="entry name" value="PTS_EIIA_TYPE_1"/>
    <property type="match status" value="1"/>
</dbReference>
<evidence type="ECO:0000313" key="5">
    <source>
        <dbReference type="EMBL" id="GAA0562857.1"/>
    </source>
</evidence>
<keyword evidence="2" id="KW-0762">Sugar transport</keyword>
<dbReference type="RefSeq" id="WP_226768161.1">
    <property type="nucleotide sequence ID" value="NZ_BAAAEO010000006.1"/>
</dbReference>
<dbReference type="SUPFAM" id="SSF51261">
    <property type="entry name" value="Duplicated hybrid motif"/>
    <property type="match status" value="1"/>
</dbReference>
<comment type="caution">
    <text evidence="5">The sequence shown here is derived from an EMBL/GenBank/DDBJ whole genome shotgun (WGS) entry which is preliminary data.</text>
</comment>
<feature type="domain" description="PTS EIIA type-1" evidence="4">
    <location>
        <begin position="33"/>
        <end position="137"/>
    </location>
</feature>
<evidence type="ECO:0000259" key="4">
    <source>
        <dbReference type="PROSITE" id="PS51093"/>
    </source>
</evidence>
<dbReference type="EMBL" id="BAAAEO010000006">
    <property type="protein sequence ID" value="GAA0562857.1"/>
    <property type="molecule type" value="Genomic_DNA"/>
</dbReference>
<keyword evidence="1" id="KW-0813">Transport</keyword>
<sequence length="166" mass="18205">MIHWQEQYNAKMPGLTINSPASGIILPLHAHTDPLYNTTVLPQAICIKLTHGTLIAPFAGVYERSLLAGRRLSFRHKSGLTLQLDLPEDSSLQHGEAIKSLVHDGEQVISGQPVLRLDPKLLQAETGYLVVLMVLPHPAILAVFSAERFVAAGLDAVFTLQMKKKQ</sequence>
<dbReference type="Gene3D" id="2.70.70.10">
    <property type="entry name" value="Glucose Permease (Domain IIA)"/>
    <property type="match status" value="1"/>
</dbReference>
<gene>
    <name evidence="5" type="ORF">GCM10009098_33700</name>
</gene>
<evidence type="ECO:0000256" key="3">
    <source>
        <dbReference type="ARBA" id="ARBA00022679"/>
    </source>
</evidence>
<dbReference type="Pfam" id="PF00358">
    <property type="entry name" value="PTS_EIIA_1"/>
    <property type="match status" value="1"/>
</dbReference>
<keyword evidence="3" id="KW-0808">Transferase</keyword>
<proteinExistence type="predicted"/>